<comment type="caution">
    <text evidence="8">The sequence shown here is derived from an EMBL/GenBank/DDBJ whole genome shotgun (WGS) entry which is preliminary data.</text>
</comment>
<reference evidence="8 9" key="1">
    <citation type="journal article" date="2017" name="Infect. Genet. Evol.">
        <title>Comparative genome analysis of fish pathogen Flavobacterium columnare reveals extensive sequence diversity within the species.</title>
        <authorList>
            <person name="Kayansamruaj P."/>
            <person name="Dong H.T."/>
            <person name="Hirono I."/>
            <person name="Kondo H."/>
            <person name="Senapin S."/>
            <person name="Rodkhum C."/>
        </authorList>
    </citation>
    <scope>NUCLEOTIDE SEQUENCE [LARGE SCALE GENOMIC DNA]</scope>
    <source>
        <strain evidence="8 9">1214</strain>
    </source>
</reference>
<proteinExistence type="inferred from homology"/>
<comment type="catalytic activity">
    <reaction evidence="1 5 6">
        <text>[protein]-peptidylproline (omega=180) = [protein]-peptidylproline (omega=0)</text>
        <dbReference type="Rhea" id="RHEA:16237"/>
        <dbReference type="Rhea" id="RHEA-COMP:10747"/>
        <dbReference type="Rhea" id="RHEA-COMP:10748"/>
        <dbReference type="ChEBI" id="CHEBI:83833"/>
        <dbReference type="ChEBI" id="CHEBI:83834"/>
        <dbReference type="EC" id="5.2.1.8"/>
    </reaction>
</comment>
<dbReference type="InterPro" id="IPR019869">
    <property type="entry name" value="Motility-assoc_PPIase_GldI"/>
</dbReference>
<gene>
    <name evidence="8" type="ORF">BWK62_02170</name>
</gene>
<organism evidence="8 9">
    <name type="scientific">Flavobacterium columnare</name>
    <dbReference type="NCBI Taxonomy" id="996"/>
    <lineage>
        <taxon>Bacteria</taxon>
        <taxon>Pseudomonadati</taxon>
        <taxon>Bacteroidota</taxon>
        <taxon>Flavobacteriia</taxon>
        <taxon>Flavobacteriales</taxon>
        <taxon>Flavobacteriaceae</taxon>
        <taxon>Flavobacterium</taxon>
    </lineage>
</organism>
<dbReference type="InterPro" id="IPR046357">
    <property type="entry name" value="PPIase_dom_sf"/>
</dbReference>
<dbReference type="PROSITE" id="PS50059">
    <property type="entry name" value="FKBP_PPIASE"/>
    <property type="match status" value="1"/>
</dbReference>
<keyword evidence="4 5" id="KW-0413">Isomerase</keyword>
<keyword evidence="3 5" id="KW-0697">Rotamase</keyword>
<accession>A0A246GDE1</accession>
<dbReference type="GO" id="GO:0003755">
    <property type="term" value="F:peptidyl-prolyl cis-trans isomerase activity"/>
    <property type="evidence" value="ECO:0007669"/>
    <property type="project" value="UniProtKB-UniRule"/>
</dbReference>
<dbReference type="InterPro" id="IPR001179">
    <property type="entry name" value="PPIase_FKBP_dom"/>
</dbReference>
<dbReference type="EMBL" id="MTCY01000004">
    <property type="protein sequence ID" value="OWP79328.1"/>
    <property type="molecule type" value="Genomic_DNA"/>
</dbReference>
<evidence type="ECO:0000256" key="4">
    <source>
        <dbReference type="ARBA" id="ARBA00023235"/>
    </source>
</evidence>
<dbReference type="PANTHER" id="PTHR43811:SF57">
    <property type="entry name" value="FKBP-TYPE PEPTIDYL-PROLYL CIS-TRANS ISOMERASE FKPA-RELATED"/>
    <property type="match status" value="1"/>
</dbReference>
<dbReference type="EC" id="5.2.1.8" evidence="6"/>
<protein>
    <recommendedName>
        <fullName evidence="6">Peptidyl-prolyl cis-trans isomerase</fullName>
        <ecNumber evidence="6">5.2.1.8</ecNumber>
    </recommendedName>
</protein>
<sequence>MKTLRIITFIVLSMNLVTCCTQKQEARRPISHKTGEFMKQSIDRNKKLNKNEEEIIINIIKKDTAHEYTTSKKGYWYFYNTKNTTEQPKPIKGDIAFFDYEIKDIKGKIIYTQTELKPQTYKVDQQDFIKGLQDGIKLMQKGEKVTFLLPSHLAFGYHGDNNKIGINQPLICTVTLNDIKKEQNNKTVTPSDINKNNN</sequence>
<evidence type="ECO:0000313" key="8">
    <source>
        <dbReference type="EMBL" id="OWP79328.1"/>
    </source>
</evidence>
<name>A0A246GDE1_9FLAO</name>
<comment type="similarity">
    <text evidence="2 6">Belongs to the FKBP-type PPIase family.</text>
</comment>
<dbReference type="PANTHER" id="PTHR43811">
    <property type="entry name" value="FKBP-TYPE PEPTIDYL-PROLYL CIS-TRANS ISOMERASE FKPA"/>
    <property type="match status" value="1"/>
</dbReference>
<evidence type="ECO:0000313" key="9">
    <source>
        <dbReference type="Proteomes" id="UP000198034"/>
    </source>
</evidence>
<dbReference type="NCBIfam" id="TIGR03516">
    <property type="entry name" value="ppisom_GldI"/>
    <property type="match status" value="1"/>
</dbReference>
<dbReference type="AlphaFoldDB" id="A0A246GDE1"/>
<evidence type="ECO:0000256" key="5">
    <source>
        <dbReference type="PROSITE-ProRule" id="PRU00277"/>
    </source>
</evidence>
<evidence type="ECO:0000259" key="7">
    <source>
        <dbReference type="PROSITE" id="PS50059"/>
    </source>
</evidence>
<dbReference type="SUPFAM" id="SSF54534">
    <property type="entry name" value="FKBP-like"/>
    <property type="match status" value="1"/>
</dbReference>
<evidence type="ECO:0000256" key="6">
    <source>
        <dbReference type="RuleBase" id="RU003915"/>
    </source>
</evidence>
<dbReference type="Gene3D" id="3.10.50.40">
    <property type="match status" value="1"/>
</dbReference>
<dbReference type="Proteomes" id="UP000198034">
    <property type="component" value="Unassembled WGS sequence"/>
</dbReference>
<dbReference type="OrthoDB" id="1093155at2"/>
<evidence type="ECO:0000256" key="3">
    <source>
        <dbReference type="ARBA" id="ARBA00023110"/>
    </source>
</evidence>
<evidence type="ECO:0000256" key="2">
    <source>
        <dbReference type="ARBA" id="ARBA00006577"/>
    </source>
</evidence>
<feature type="domain" description="PPIase FKBP-type" evidence="7">
    <location>
        <begin position="93"/>
        <end position="180"/>
    </location>
</feature>
<evidence type="ECO:0000256" key="1">
    <source>
        <dbReference type="ARBA" id="ARBA00000971"/>
    </source>
</evidence>
<dbReference type="Pfam" id="PF00254">
    <property type="entry name" value="FKBP_C"/>
    <property type="match status" value="1"/>
</dbReference>